<dbReference type="OrthoDB" id="359154at2759"/>
<dbReference type="AlphaFoldDB" id="A0A6A5WTV2"/>
<dbReference type="CDD" id="cd06089">
    <property type="entry name" value="KOW_RPL26"/>
    <property type="match status" value="1"/>
</dbReference>
<evidence type="ECO:0000256" key="1">
    <source>
        <dbReference type="ARBA" id="ARBA00010618"/>
    </source>
</evidence>
<name>A0A6A5WTV2_9PLEO</name>
<dbReference type="InterPro" id="IPR008991">
    <property type="entry name" value="Translation_prot_SH3-like_sf"/>
</dbReference>
<dbReference type="GO" id="GO:0003735">
    <property type="term" value="F:structural constituent of ribosome"/>
    <property type="evidence" value="ECO:0007669"/>
    <property type="project" value="InterPro"/>
</dbReference>
<evidence type="ECO:0000256" key="4">
    <source>
        <dbReference type="SAM" id="MobiDB-lite"/>
    </source>
</evidence>
<protein>
    <recommendedName>
        <fullName evidence="5">KOW domain-containing protein</fullName>
    </recommendedName>
</protein>
<keyword evidence="3" id="KW-0687">Ribonucleoprotein</keyword>
<feature type="region of interest" description="Disordered" evidence="4">
    <location>
        <begin position="318"/>
        <end position="350"/>
    </location>
</feature>
<reference evidence="6" key="1">
    <citation type="journal article" date="2020" name="Stud. Mycol.">
        <title>101 Dothideomycetes genomes: a test case for predicting lifestyles and emergence of pathogens.</title>
        <authorList>
            <person name="Haridas S."/>
            <person name="Albert R."/>
            <person name="Binder M."/>
            <person name="Bloem J."/>
            <person name="Labutti K."/>
            <person name="Salamov A."/>
            <person name="Andreopoulos B."/>
            <person name="Baker S."/>
            <person name="Barry K."/>
            <person name="Bills G."/>
            <person name="Bluhm B."/>
            <person name="Cannon C."/>
            <person name="Castanera R."/>
            <person name="Culley D."/>
            <person name="Daum C."/>
            <person name="Ezra D."/>
            <person name="Gonzalez J."/>
            <person name="Henrissat B."/>
            <person name="Kuo A."/>
            <person name="Liang C."/>
            <person name="Lipzen A."/>
            <person name="Lutzoni F."/>
            <person name="Magnuson J."/>
            <person name="Mondo S."/>
            <person name="Nolan M."/>
            <person name="Ohm R."/>
            <person name="Pangilinan J."/>
            <person name="Park H.-J."/>
            <person name="Ramirez L."/>
            <person name="Alfaro M."/>
            <person name="Sun H."/>
            <person name="Tritt A."/>
            <person name="Yoshinaga Y."/>
            <person name="Zwiers L.-H."/>
            <person name="Turgeon B."/>
            <person name="Goodwin S."/>
            <person name="Spatafora J."/>
            <person name="Crous P."/>
            <person name="Grigoriev I."/>
        </authorList>
    </citation>
    <scope>NUCLEOTIDE SEQUENCE</scope>
    <source>
        <strain evidence="6">CBS 123094</strain>
    </source>
</reference>
<dbReference type="InterPro" id="IPR003256">
    <property type="entry name" value="Ribosomal_uL24"/>
</dbReference>
<evidence type="ECO:0000256" key="3">
    <source>
        <dbReference type="ARBA" id="ARBA00023274"/>
    </source>
</evidence>
<dbReference type="InterPro" id="IPR041988">
    <property type="entry name" value="Ribosomal_uL24_KOW"/>
</dbReference>
<dbReference type="PROSITE" id="PS01108">
    <property type="entry name" value="RIBOSOMAL_L24"/>
    <property type="match status" value="1"/>
</dbReference>
<feature type="domain" description="KOW" evidence="5">
    <location>
        <begin position="134"/>
        <end position="161"/>
    </location>
</feature>
<dbReference type="Gene3D" id="2.30.30.30">
    <property type="match status" value="1"/>
</dbReference>
<dbReference type="GO" id="GO:1990904">
    <property type="term" value="C:ribonucleoprotein complex"/>
    <property type="evidence" value="ECO:0007669"/>
    <property type="project" value="UniProtKB-KW"/>
</dbReference>
<dbReference type="SUPFAM" id="SSF50104">
    <property type="entry name" value="Translation proteins SH3-like domain"/>
    <property type="match status" value="1"/>
</dbReference>
<keyword evidence="7" id="KW-1185">Reference proteome</keyword>
<proteinExistence type="inferred from homology"/>
<dbReference type="SMART" id="SM00739">
    <property type="entry name" value="KOW"/>
    <property type="match status" value="1"/>
</dbReference>
<organism evidence="6 7">
    <name type="scientific">Amniculicola lignicola CBS 123094</name>
    <dbReference type="NCBI Taxonomy" id="1392246"/>
    <lineage>
        <taxon>Eukaryota</taxon>
        <taxon>Fungi</taxon>
        <taxon>Dikarya</taxon>
        <taxon>Ascomycota</taxon>
        <taxon>Pezizomycotina</taxon>
        <taxon>Dothideomycetes</taxon>
        <taxon>Pleosporomycetidae</taxon>
        <taxon>Pleosporales</taxon>
        <taxon>Amniculicolaceae</taxon>
        <taxon>Amniculicola</taxon>
    </lineage>
</organism>
<evidence type="ECO:0000259" key="5">
    <source>
        <dbReference type="SMART" id="SM00739"/>
    </source>
</evidence>
<gene>
    <name evidence="6" type="ORF">P154DRAFT_519052</name>
</gene>
<dbReference type="GO" id="GO:0003723">
    <property type="term" value="F:RNA binding"/>
    <property type="evidence" value="ECO:0007669"/>
    <property type="project" value="InterPro"/>
</dbReference>
<evidence type="ECO:0000313" key="6">
    <source>
        <dbReference type="EMBL" id="KAF2005017.1"/>
    </source>
</evidence>
<dbReference type="Pfam" id="PF00467">
    <property type="entry name" value="KOW"/>
    <property type="match status" value="1"/>
</dbReference>
<evidence type="ECO:0000313" key="7">
    <source>
        <dbReference type="Proteomes" id="UP000799779"/>
    </source>
</evidence>
<dbReference type="InterPro" id="IPR005824">
    <property type="entry name" value="KOW"/>
</dbReference>
<evidence type="ECO:0000256" key="2">
    <source>
        <dbReference type="ARBA" id="ARBA00022980"/>
    </source>
</evidence>
<sequence>MSALKRTAPTEKQLRKSLAIKKVLTSIRYAERQKRLKAPLLNEQYEHRSYLKQSQRHHDSQALKFVKLARRNAREDWKLGPLRPNRAVGADRERWGVVKQEHFVTPTIPEHSLLERDKWPAARRTWVTRIENWPIWVDDRVVVIRGREKNKIGKILDIDKERNTVLIKGVNVVYFDGRDALTAGDAPEAKIERETPVPFSDIRLVYKLMRPHPAYPHNLVPRDVVVDAIELRRHTSGIDPWTGEDVASIPIEHQKDPETGEWIYHRYVRGTGEYLKWPWVLEQEKRDALDEEAKKRRTALHDNTGVWDKVKKVLPFGRKNDMSVEQQEEEEPDNRLRAPPPKPRPDTYSFGCDTTADIIMDTSWTPNVLRSPPIPEFVVSELNAWKYEAAIAKEERKAMTDEEKQAQRAERWAEKQEAMAEVKRKMDERLALMKTPQQVAWELEQAKKIETRKTEHDVPPELLHQIGELMIQRGKVPKGRL</sequence>
<dbReference type="InterPro" id="IPR005825">
    <property type="entry name" value="Ribosomal_uL24_CS"/>
</dbReference>
<dbReference type="GO" id="GO:0006412">
    <property type="term" value="P:translation"/>
    <property type="evidence" value="ECO:0007669"/>
    <property type="project" value="InterPro"/>
</dbReference>
<dbReference type="EMBL" id="ML977565">
    <property type="protein sequence ID" value="KAF2005017.1"/>
    <property type="molecule type" value="Genomic_DNA"/>
</dbReference>
<accession>A0A6A5WTV2</accession>
<comment type="similarity">
    <text evidence="1">Belongs to the universal ribosomal protein uL24 family.</text>
</comment>
<keyword evidence="2" id="KW-0689">Ribosomal protein</keyword>
<dbReference type="GO" id="GO:0005840">
    <property type="term" value="C:ribosome"/>
    <property type="evidence" value="ECO:0007669"/>
    <property type="project" value="UniProtKB-KW"/>
</dbReference>
<dbReference type="InterPro" id="IPR014722">
    <property type="entry name" value="Rib_uL2_dom2"/>
</dbReference>
<dbReference type="Proteomes" id="UP000799779">
    <property type="component" value="Unassembled WGS sequence"/>
</dbReference>
<dbReference type="PANTHER" id="PTHR12903">
    <property type="entry name" value="MITOCHONDRIAL RIBOSOMAL PROTEIN L24"/>
    <property type="match status" value="1"/>
</dbReference>